<keyword evidence="1" id="KW-0805">Transcription regulation</keyword>
<dbReference type="FunFam" id="1.10.10.60:FF:000141">
    <property type="entry name" value="TetR family transcriptional regulator"/>
    <property type="match status" value="1"/>
</dbReference>
<dbReference type="InterPro" id="IPR001647">
    <property type="entry name" value="HTH_TetR"/>
</dbReference>
<dbReference type="GO" id="GO:0000976">
    <property type="term" value="F:transcription cis-regulatory region binding"/>
    <property type="evidence" value="ECO:0007669"/>
    <property type="project" value="TreeGrafter"/>
</dbReference>
<evidence type="ECO:0000256" key="3">
    <source>
        <dbReference type="ARBA" id="ARBA00023163"/>
    </source>
</evidence>
<dbReference type="PANTHER" id="PTHR30055">
    <property type="entry name" value="HTH-TYPE TRANSCRIPTIONAL REGULATOR RUTR"/>
    <property type="match status" value="1"/>
</dbReference>
<dbReference type="Proteomes" id="UP000094808">
    <property type="component" value="Unassembled WGS sequence"/>
</dbReference>
<evidence type="ECO:0000256" key="2">
    <source>
        <dbReference type="ARBA" id="ARBA00023125"/>
    </source>
</evidence>
<keyword evidence="2 4" id="KW-0238">DNA-binding</keyword>
<dbReference type="EMBL" id="AJYS02000094">
    <property type="protein sequence ID" value="OEE39173.1"/>
    <property type="molecule type" value="Genomic_DNA"/>
</dbReference>
<dbReference type="SUPFAM" id="SSF46689">
    <property type="entry name" value="Homeodomain-like"/>
    <property type="match status" value="1"/>
</dbReference>
<evidence type="ECO:0000256" key="1">
    <source>
        <dbReference type="ARBA" id="ARBA00023015"/>
    </source>
</evidence>
<dbReference type="PROSITE" id="PS50977">
    <property type="entry name" value="HTH_TETR_2"/>
    <property type="match status" value="1"/>
</dbReference>
<dbReference type="Pfam" id="PF00440">
    <property type="entry name" value="TetR_N"/>
    <property type="match status" value="1"/>
</dbReference>
<dbReference type="GO" id="GO:0003700">
    <property type="term" value="F:DNA-binding transcription factor activity"/>
    <property type="evidence" value="ECO:0007669"/>
    <property type="project" value="TreeGrafter"/>
</dbReference>
<dbReference type="InterPro" id="IPR039536">
    <property type="entry name" value="TetR_C_Proteobacteria"/>
</dbReference>
<dbReference type="InterPro" id="IPR050109">
    <property type="entry name" value="HTH-type_TetR-like_transc_reg"/>
</dbReference>
<dbReference type="RefSeq" id="WP_026028911.1">
    <property type="nucleotide sequence ID" value="NZ_AJYS02000094.1"/>
</dbReference>
<dbReference type="Gene3D" id="1.10.357.10">
    <property type="entry name" value="Tetracycline Repressor, domain 2"/>
    <property type="match status" value="1"/>
</dbReference>
<evidence type="ECO:0000313" key="6">
    <source>
        <dbReference type="EMBL" id="OEE39173.1"/>
    </source>
</evidence>
<sequence>MRVKSEERRQAIIDVAREEFIKQGFTRTSMSGIAKTVGGSKATLYNYFSSKEEIFLAVMESTAAELRATAFQTLSTNKPLKETLTTFGYHYLKSILSADLTAIRKMALSEAEHSDVGRYFYHNGPRKGWLEVSHFLRSYIEQGKLRECDEWIAARQLKVLLEAELLEPYELGVIAAPSKNEIEAVVTRAVDTFVLIYANC</sequence>
<dbReference type="PANTHER" id="PTHR30055:SF119">
    <property type="entry name" value="NALC"/>
    <property type="match status" value="1"/>
</dbReference>
<gene>
    <name evidence="6" type="ORF">A1QS_15160</name>
</gene>
<dbReference type="AlphaFoldDB" id="A0A853R784"/>
<feature type="domain" description="HTH tetR-type" evidence="5">
    <location>
        <begin position="6"/>
        <end position="66"/>
    </location>
</feature>
<evidence type="ECO:0000313" key="7">
    <source>
        <dbReference type="Proteomes" id="UP000094808"/>
    </source>
</evidence>
<accession>A0A853R784</accession>
<comment type="caution">
    <text evidence="6">The sequence shown here is derived from an EMBL/GenBank/DDBJ whole genome shotgun (WGS) entry which is preliminary data.</text>
</comment>
<keyword evidence="7" id="KW-1185">Reference proteome</keyword>
<protein>
    <submittedName>
        <fullName evidence="6">TetR family transcriptional regulator</fullName>
    </submittedName>
</protein>
<dbReference type="Pfam" id="PF14246">
    <property type="entry name" value="TetR_C_7"/>
    <property type="match status" value="1"/>
</dbReference>
<name>A0A853R784_9VIBR</name>
<feature type="DNA-binding region" description="H-T-H motif" evidence="4">
    <location>
        <begin position="29"/>
        <end position="48"/>
    </location>
</feature>
<organism evidence="6 7">
    <name type="scientific">Vibrio ordalii FS-238</name>
    <dbReference type="NCBI Taxonomy" id="617133"/>
    <lineage>
        <taxon>Bacteria</taxon>
        <taxon>Pseudomonadati</taxon>
        <taxon>Pseudomonadota</taxon>
        <taxon>Gammaproteobacteria</taxon>
        <taxon>Vibrionales</taxon>
        <taxon>Vibrionaceae</taxon>
        <taxon>Vibrio</taxon>
    </lineage>
</organism>
<keyword evidence="3" id="KW-0804">Transcription</keyword>
<reference evidence="6 7" key="1">
    <citation type="journal article" date="2012" name="Science">
        <title>Ecological populations of bacteria act as socially cohesive units of antibiotic production and resistance.</title>
        <authorList>
            <person name="Cordero O.X."/>
            <person name="Wildschutte H."/>
            <person name="Kirkup B."/>
            <person name="Proehl S."/>
            <person name="Ngo L."/>
            <person name="Hussain F."/>
            <person name="Le Roux F."/>
            <person name="Mincer T."/>
            <person name="Polz M.F."/>
        </authorList>
    </citation>
    <scope>NUCLEOTIDE SEQUENCE [LARGE SCALE GENOMIC DNA]</scope>
    <source>
        <strain evidence="6 7">FS-238</strain>
    </source>
</reference>
<evidence type="ECO:0000259" key="5">
    <source>
        <dbReference type="PROSITE" id="PS50977"/>
    </source>
</evidence>
<dbReference type="InterPro" id="IPR009057">
    <property type="entry name" value="Homeodomain-like_sf"/>
</dbReference>
<evidence type="ECO:0000256" key="4">
    <source>
        <dbReference type="PROSITE-ProRule" id="PRU00335"/>
    </source>
</evidence>
<dbReference type="PRINTS" id="PR00455">
    <property type="entry name" value="HTHTETR"/>
</dbReference>
<proteinExistence type="predicted"/>